<accession>A0A450WML5</accession>
<sequence>MTTYKGEMERHAEIMGVLGKVQGEQAGLKDLFGETRADLHRELNAIHAQIKTLDHASNARMDRMEAAIGNKFDSLEKQVERDMQKMRESTSNEMGKLGDRVTRLEQADKKMSRQVGKNTLLLTGAGTVTAAAIAAALKGWFS</sequence>
<proteinExistence type="predicted"/>
<evidence type="ECO:0000256" key="1">
    <source>
        <dbReference type="SAM" id="MobiDB-lite"/>
    </source>
</evidence>
<keyword evidence="2" id="KW-1133">Transmembrane helix</keyword>
<keyword evidence="2" id="KW-0812">Transmembrane</keyword>
<dbReference type="AlphaFoldDB" id="A0A450WML5"/>
<protein>
    <recommendedName>
        <fullName evidence="4">DUF1640 domain-containing protein</fullName>
    </recommendedName>
</protein>
<evidence type="ECO:0000313" key="3">
    <source>
        <dbReference type="EMBL" id="VFK18297.1"/>
    </source>
</evidence>
<reference evidence="3" key="1">
    <citation type="submission" date="2019-02" db="EMBL/GenBank/DDBJ databases">
        <authorList>
            <person name="Gruber-Vodicka R. H."/>
            <person name="Seah K. B. B."/>
        </authorList>
    </citation>
    <scope>NUCLEOTIDE SEQUENCE</scope>
    <source>
        <strain evidence="3">BECK_S313</strain>
    </source>
</reference>
<evidence type="ECO:0008006" key="4">
    <source>
        <dbReference type="Google" id="ProtNLM"/>
    </source>
</evidence>
<feature type="region of interest" description="Disordered" evidence="1">
    <location>
        <begin position="80"/>
        <end position="99"/>
    </location>
</feature>
<dbReference type="EMBL" id="CAADFK010000138">
    <property type="protein sequence ID" value="VFK18297.1"/>
    <property type="molecule type" value="Genomic_DNA"/>
</dbReference>
<evidence type="ECO:0000256" key="2">
    <source>
        <dbReference type="SAM" id="Phobius"/>
    </source>
</evidence>
<organism evidence="3">
    <name type="scientific">Candidatus Kentrum sp. LPFa</name>
    <dbReference type="NCBI Taxonomy" id="2126335"/>
    <lineage>
        <taxon>Bacteria</taxon>
        <taxon>Pseudomonadati</taxon>
        <taxon>Pseudomonadota</taxon>
        <taxon>Gammaproteobacteria</taxon>
        <taxon>Candidatus Kentrum</taxon>
    </lineage>
</organism>
<keyword evidence="2" id="KW-0472">Membrane</keyword>
<feature type="transmembrane region" description="Helical" evidence="2">
    <location>
        <begin position="119"/>
        <end position="141"/>
    </location>
</feature>
<gene>
    <name evidence="3" type="ORF">BECKLPF1236B_GA0070989_11389</name>
</gene>
<name>A0A450WML5_9GAMM</name>